<gene>
    <name evidence="1" type="ORF">ENP86_07975</name>
</gene>
<organism evidence="1">
    <name type="scientific">candidate division WOR-3 bacterium</name>
    <dbReference type="NCBI Taxonomy" id="2052148"/>
    <lineage>
        <taxon>Bacteria</taxon>
        <taxon>Bacteria division WOR-3</taxon>
    </lineage>
</organism>
<accession>A0A7V0Z6B1</accession>
<dbReference type="EMBL" id="DSKY01000020">
    <property type="protein sequence ID" value="HDY59472.1"/>
    <property type="molecule type" value="Genomic_DNA"/>
</dbReference>
<sequence length="97" mass="10986">MNLNNVKYNTISDGSYQVHIPEHLVVKSPKGEILLDLNLLEDPISFPKERDMNQIYLTNNINTVEGLEDGEYEVDITITDKLSNRLASATVKFHLGK</sequence>
<proteinExistence type="predicted"/>
<evidence type="ECO:0000313" key="1">
    <source>
        <dbReference type="EMBL" id="HDY59472.1"/>
    </source>
</evidence>
<comment type="caution">
    <text evidence="1">The sequence shown here is derived from an EMBL/GenBank/DDBJ whole genome shotgun (WGS) entry which is preliminary data.</text>
</comment>
<reference evidence="1" key="1">
    <citation type="journal article" date="2020" name="mSystems">
        <title>Genome- and Community-Level Interaction Insights into Carbon Utilization and Element Cycling Functions of Hydrothermarchaeota in Hydrothermal Sediment.</title>
        <authorList>
            <person name="Zhou Z."/>
            <person name="Liu Y."/>
            <person name="Xu W."/>
            <person name="Pan J."/>
            <person name="Luo Z.H."/>
            <person name="Li M."/>
        </authorList>
    </citation>
    <scope>NUCLEOTIDE SEQUENCE [LARGE SCALE GENOMIC DNA]</scope>
    <source>
        <strain evidence="1">SpSt-258</strain>
    </source>
</reference>
<name>A0A7V0Z6B1_UNCW3</name>
<dbReference type="AlphaFoldDB" id="A0A7V0Z6B1"/>
<evidence type="ECO:0008006" key="2">
    <source>
        <dbReference type="Google" id="ProtNLM"/>
    </source>
</evidence>
<protein>
    <recommendedName>
        <fullName evidence="2">Ig-like domain-containing protein</fullName>
    </recommendedName>
</protein>